<organism evidence="1 2">
    <name type="scientific">Erythranthe guttata</name>
    <name type="common">Yellow monkey flower</name>
    <name type="synonym">Mimulus guttatus</name>
    <dbReference type="NCBI Taxonomy" id="4155"/>
    <lineage>
        <taxon>Eukaryota</taxon>
        <taxon>Viridiplantae</taxon>
        <taxon>Streptophyta</taxon>
        <taxon>Embryophyta</taxon>
        <taxon>Tracheophyta</taxon>
        <taxon>Spermatophyta</taxon>
        <taxon>Magnoliopsida</taxon>
        <taxon>eudicotyledons</taxon>
        <taxon>Gunneridae</taxon>
        <taxon>Pentapetalae</taxon>
        <taxon>asterids</taxon>
        <taxon>lamiids</taxon>
        <taxon>Lamiales</taxon>
        <taxon>Phrymaceae</taxon>
        <taxon>Erythranthe</taxon>
    </lineage>
</organism>
<sequence length="49" mass="5835">ETSRTFAKTVAELEKLVIKMLFESYGPQHFESHIEAKTYILRFLKYRAL</sequence>
<dbReference type="Proteomes" id="UP000030748">
    <property type="component" value="Unassembled WGS sequence"/>
</dbReference>
<reference evidence="1 2" key="1">
    <citation type="journal article" date="2013" name="Proc. Natl. Acad. Sci. U.S.A.">
        <title>Fine-scale variation in meiotic recombination in Mimulus inferred from population shotgun sequencing.</title>
        <authorList>
            <person name="Hellsten U."/>
            <person name="Wright K.M."/>
            <person name="Jenkins J."/>
            <person name="Shu S."/>
            <person name="Yuan Y."/>
            <person name="Wessler S.R."/>
            <person name="Schmutz J."/>
            <person name="Willis J.H."/>
            <person name="Rokhsar D.S."/>
        </authorList>
    </citation>
    <scope>NUCLEOTIDE SEQUENCE [LARGE SCALE GENOMIC DNA]</scope>
    <source>
        <strain evidence="2">cv. DUN x IM62</strain>
    </source>
</reference>
<name>A0A022Q2Z9_ERYGU</name>
<evidence type="ECO:0000313" key="1">
    <source>
        <dbReference type="EMBL" id="EYU21583.1"/>
    </source>
</evidence>
<accession>A0A022Q2Z9</accession>
<keyword evidence="2" id="KW-1185">Reference proteome</keyword>
<gene>
    <name evidence="1" type="ORF">MIMGU_mgv1a0149092mg</name>
</gene>
<evidence type="ECO:0000313" key="2">
    <source>
        <dbReference type="Proteomes" id="UP000030748"/>
    </source>
</evidence>
<dbReference type="STRING" id="4155.A0A022Q2Z9"/>
<dbReference type="AlphaFoldDB" id="A0A022Q2Z9"/>
<dbReference type="EMBL" id="KI632223">
    <property type="protein sequence ID" value="EYU21583.1"/>
    <property type="molecule type" value="Genomic_DNA"/>
</dbReference>
<feature type="non-terminal residue" evidence="1">
    <location>
        <position position="1"/>
    </location>
</feature>
<protein>
    <submittedName>
        <fullName evidence="1">Uncharacterized protein</fullName>
    </submittedName>
</protein>
<proteinExistence type="predicted"/>